<protein>
    <submittedName>
        <fullName evidence="3">Phosphatidate cytidylyltransferase family protein</fullName>
    </submittedName>
</protein>
<accession>A0A166PFJ8</accession>
<dbReference type="AlphaFoldDB" id="A0A166PFJ8"/>
<feature type="transmembrane region" description="Helical" evidence="2">
    <location>
        <begin position="316"/>
        <end position="334"/>
    </location>
</feature>
<evidence type="ECO:0000313" key="3">
    <source>
        <dbReference type="EMBL" id="KZZ96430.1"/>
    </source>
</evidence>
<organism evidence="3 4">
    <name type="scientific">Ascosphaera apis ARSEF 7405</name>
    <dbReference type="NCBI Taxonomy" id="392613"/>
    <lineage>
        <taxon>Eukaryota</taxon>
        <taxon>Fungi</taxon>
        <taxon>Dikarya</taxon>
        <taxon>Ascomycota</taxon>
        <taxon>Pezizomycotina</taxon>
        <taxon>Eurotiomycetes</taxon>
        <taxon>Eurotiomycetidae</taxon>
        <taxon>Onygenales</taxon>
        <taxon>Ascosphaeraceae</taxon>
        <taxon>Ascosphaera</taxon>
    </lineage>
</organism>
<evidence type="ECO:0000313" key="4">
    <source>
        <dbReference type="Proteomes" id="UP000242877"/>
    </source>
</evidence>
<evidence type="ECO:0000256" key="2">
    <source>
        <dbReference type="SAM" id="Phobius"/>
    </source>
</evidence>
<sequence>MASSPATATAAPAVSLDAQQTPRRTGPLTRAAAARQRLAGAYAGGTPGLSSPSAASAVAASPFTPASRLKSEKENIRPMTTTAVSRRRVKSPEFERDVLMTPSKPMTETPLRRVTRSTRKTITTDTTFTTEQEKEEVEEEEAVENAVGDAGDDVDEEAVRPLSAENGADDDIKISADEKQPTDDSPASEDKDETEEPDEEQDSLLSPSSDPSIPAAIMTTASSYQETASRKITSILSRSPSPVGLIPLHERYRRFIHRHEIPRKLLHVSIGFVTLNFYRLGIQTFQITPWLMSALLPIATLDIFVGALMRESEVDGYNGVIWYLLGAWTVLYFFPKDVGVMGVLLLSWCDTAASTFGRAWGKYTPKLRKGKSLAGTAAAFVTGVLTAIAFWGWFVPTMGSFPTDPEHAFMFEGRLCTMPSFMRAGGEDKGLIVDGYAALGIMSVWTGLVAAVSELIDIFGWDDNLTIPVLSGVGLWGFLKVFG</sequence>
<dbReference type="PANTHER" id="PTHR31303:SF1">
    <property type="entry name" value="CTP-DEPENDENT DIACYLGLYCEROL KINASE 1"/>
    <property type="match status" value="1"/>
</dbReference>
<keyword evidence="2" id="KW-0812">Transmembrane</keyword>
<gene>
    <name evidence="3" type="ORF">AAP_01203</name>
</gene>
<comment type="caution">
    <text evidence="3">The sequence shown here is derived from an EMBL/GenBank/DDBJ whole genome shotgun (WGS) entry which is preliminary data.</text>
</comment>
<keyword evidence="2" id="KW-1133">Transmembrane helix</keyword>
<feature type="compositionally biased region" description="Low complexity" evidence="1">
    <location>
        <begin position="50"/>
        <end position="67"/>
    </location>
</feature>
<feature type="compositionally biased region" description="Acidic residues" evidence="1">
    <location>
        <begin position="186"/>
        <end position="202"/>
    </location>
</feature>
<keyword evidence="2" id="KW-0472">Membrane</keyword>
<dbReference type="GO" id="GO:0004143">
    <property type="term" value="F:ATP-dependent diacylglycerol kinase activity"/>
    <property type="evidence" value="ECO:0007669"/>
    <property type="project" value="InterPro"/>
</dbReference>
<feature type="compositionally biased region" description="Low complexity" evidence="1">
    <location>
        <begin position="1"/>
        <end position="13"/>
    </location>
</feature>
<evidence type="ECO:0000256" key="1">
    <source>
        <dbReference type="SAM" id="MobiDB-lite"/>
    </source>
</evidence>
<dbReference type="OrthoDB" id="5673at2759"/>
<feature type="compositionally biased region" description="Low complexity" evidence="1">
    <location>
        <begin position="30"/>
        <end position="41"/>
    </location>
</feature>
<name>A0A166PFJ8_9EURO</name>
<feature type="transmembrane region" description="Helical" evidence="2">
    <location>
        <begin position="340"/>
        <end position="361"/>
    </location>
</feature>
<dbReference type="GO" id="GO:0005789">
    <property type="term" value="C:endoplasmic reticulum membrane"/>
    <property type="evidence" value="ECO:0007669"/>
    <property type="project" value="TreeGrafter"/>
</dbReference>
<feature type="compositionally biased region" description="Basic and acidic residues" evidence="1">
    <location>
        <begin position="170"/>
        <end position="182"/>
    </location>
</feature>
<feature type="transmembrane region" description="Helical" evidence="2">
    <location>
        <begin position="373"/>
        <end position="394"/>
    </location>
</feature>
<dbReference type="GO" id="GO:0006654">
    <property type="term" value="P:phosphatidic acid biosynthetic process"/>
    <property type="evidence" value="ECO:0007669"/>
    <property type="project" value="TreeGrafter"/>
</dbReference>
<dbReference type="Proteomes" id="UP000242877">
    <property type="component" value="Unassembled WGS sequence"/>
</dbReference>
<feature type="compositionally biased region" description="Low complexity" evidence="1">
    <location>
        <begin position="120"/>
        <end position="130"/>
    </location>
</feature>
<feature type="compositionally biased region" description="Low complexity" evidence="1">
    <location>
        <begin position="203"/>
        <end position="214"/>
    </location>
</feature>
<feature type="compositionally biased region" description="Acidic residues" evidence="1">
    <location>
        <begin position="133"/>
        <end position="143"/>
    </location>
</feature>
<proteinExistence type="predicted"/>
<dbReference type="PANTHER" id="PTHR31303">
    <property type="entry name" value="CTP-DEPENDENT DIACYLGLYCEROL KINASE 1"/>
    <property type="match status" value="1"/>
</dbReference>
<keyword evidence="4" id="KW-1185">Reference proteome</keyword>
<reference evidence="3 4" key="1">
    <citation type="journal article" date="2016" name="Genome Biol. Evol.">
        <title>Divergent and convergent evolution of fungal pathogenicity.</title>
        <authorList>
            <person name="Shang Y."/>
            <person name="Xiao G."/>
            <person name="Zheng P."/>
            <person name="Cen K."/>
            <person name="Zhan S."/>
            <person name="Wang C."/>
        </authorList>
    </citation>
    <scope>NUCLEOTIDE SEQUENCE [LARGE SCALE GENOMIC DNA]</scope>
    <source>
        <strain evidence="3 4">ARSEF 7405</strain>
    </source>
</reference>
<feature type="region of interest" description="Disordered" evidence="1">
    <location>
        <begin position="1"/>
        <end position="214"/>
    </location>
</feature>
<dbReference type="EMBL" id="AZGZ01000003">
    <property type="protein sequence ID" value="KZZ96430.1"/>
    <property type="molecule type" value="Genomic_DNA"/>
</dbReference>
<dbReference type="InterPro" id="IPR037997">
    <property type="entry name" value="Dgk1-like"/>
</dbReference>
<feature type="transmembrane region" description="Helical" evidence="2">
    <location>
        <begin position="435"/>
        <end position="453"/>
    </location>
</feature>
<feature type="transmembrane region" description="Helical" evidence="2">
    <location>
        <begin position="290"/>
        <end position="309"/>
    </location>
</feature>
<keyword evidence="3" id="KW-0548">Nucleotidyltransferase</keyword>
<dbReference type="VEuPathDB" id="FungiDB:AAP_01203"/>
<dbReference type="GO" id="GO:0016779">
    <property type="term" value="F:nucleotidyltransferase activity"/>
    <property type="evidence" value="ECO:0007669"/>
    <property type="project" value="UniProtKB-KW"/>
</dbReference>
<keyword evidence="3" id="KW-0808">Transferase</keyword>